<proteinExistence type="predicted"/>
<dbReference type="AlphaFoldDB" id="A0A368G5Y5"/>
<accession>A0A368G5Y5</accession>
<evidence type="ECO:0000313" key="2">
    <source>
        <dbReference type="Proteomes" id="UP000252519"/>
    </source>
</evidence>
<dbReference type="InterPro" id="IPR036388">
    <property type="entry name" value="WH-like_DNA-bd_sf"/>
</dbReference>
<reference evidence="1 2" key="1">
    <citation type="submission" date="2014-10" db="EMBL/GenBank/DDBJ databases">
        <title>Draft genome of the hookworm Ancylostoma caninum.</title>
        <authorList>
            <person name="Mitreva M."/>
        </authorList>
    </citation>
    <scope>NUCLEOTIDE SEQUENCE [LARGE SCALE GENOMIC DNA]</scope>
    <source>
        <strain evidence="1 2">Baltimore</strain>
    </source>
</reference>
<organism evidence="1 2">
    <name type="scientific">Ancylostoma caninum</name>
    <name type="common">Dog hookworm</name>
    <dbReference type="NCBI Taxonomy" id="29170"/>
    <lineage>
        <taxon>Eukaryota</taxon>
        <taxon>Metazoa</taxon>
        <taxon>Ecdysozoa</taxon>
        <taxon>Nematoda</taxon>
        <taxon>Chromadorea</taxon>
        <taxon>Rhabditida</taxon>
        <taxon>Rhabditina</taxon>
        <taxon>Rhabditomorpha</taxon>
        <taxon>Strongyloidea</taxon>
        <taxon>Ancylostomatidae</taxon>
        <taxon>Ancylostomatinae</taxon>
        <taxon>Ancylostoma</taxon>
    </lineage>
</organism>
<dbReference type="Proteomes" id="UP000252519">
    <property type="component" value="Unassembled WGS sequence"/>
</dbReference>
<dbReference type="EMBL" id="JOJR01000425">
    <property type="protein sequence ID" value="RCN38057.1"/>
    <property type="molecule type" value="Genomic_DNA"/>
</dbReference>
<evidence type="ECO:0000313" key="1">
    <source>
        <dbReference type="EMBL" id="RCN38057.1"/>
    </source>
</evidence>
<comment type="caution">
    <text evidence="1">The sequence shown here is derived from an EMBL/GenBank/DDBJ whole genome shotgun (WGS) entry which is preliminary data.</text>
</comment>
<keyword evidence="2" id="KW-1185">Reference proteome</keyword>
<evidence type="ECO:0008006" key="3">
    <source>
        <dbReference type="Google" id="ProtNLM"/>
    </source>
</evidence>
<dbReference type="STRING" id="29170.A0A368G5Y5"/>
<dbReference type="OrthoDB" id="10252328at2759"/>
<sequence>MVNDGDKHGLPRILDLLFINGKTRNDIKNLLNAIYNSAWEVRIGKERALDQQIPSSYIAMLKVVRELHTELRRDAVSAIMTLEQFRERTKQRMSQKFGRPFRDDIEFRGACSFLHDSGEIVHFEDASLRQLIFVDPLWLADYLAAVVALRYSILFWAE</sequence>
<name>A0A368G5Y5_ANCCA</name>
<protein>
    <recommendedName>
        <fullName evidence="3">C-terminal of Roc (COR) domain-containing protein</fullName>
    </recommendedName>
</protein>
<dbReference type="Gene3D" id="1.10.10.10">
    <property type="entry name" value="Winged helix-like DNA-binding domain superfamily/Winged helix DNA-binding domain"/>
    <property type="match status" value="1"/>
</dbReference>
<gene>
    <name evidence="1" type="ORF">ANCCAN_16046</name>
</gene>